<organism evidence="9 10">
    <name type="scientific">Daldinia eschscholtzii</name>
    <dbReference type="NCBI Taxonomy" id="292717"/>
    <lineage>
        <taxon>Eukaryota</taxon>
        <taxon>Fungi</taxon>
        <taxon>Dikarya</taxon>
        <taxon>Ascomycota</taxon>
        <taxon>Pezizomycotina</taxon>
        <taxon>Sordariomycetes</taxon>
        <taxon>Xylariomycetidae</taxon>
        <taxon>Xylariales</taxon>
        <taxon>Hypoxylaceae</taxon>
        <taxon>Daldinia</taxon>
    </lineage>
</organism>
<dbReference type="Pfam" id="PF00067">
    <property type="entry name" value="p450"/>
    <property type="match status" value="1"/>
</dbReference>
<dbReference type="GO" id="GO:0009116">
    <property type="term" value="P:nucleoside metabolic process"/>
    <property type="evidence" value="ECO:0007669"/>
    <property type="project" value="InterPro"/>
</dbReference>
<evidence type="ECO:0000256" key="3">
    <source>
        <dbReference type="ARBA" id="ARBA00022723"/>
    </source>
</evidence>
<dbReference type="InterPro" id="IPR027417">
    <property type="entry name" value="P-loop_NTPase"/>
</dbReference>
<dbReference type="AlphaFoldDB" id="A0AAX6MMZ9"/>
<accession>A0AAX6MMZ9</accession>
<gene>
    <name evidence="9" type="ORF">Daesc_004002</name>
</gene>
<evidence type="ECO:0000313" key="9">
    <source>
        <dbReference type="EMBL" id="KAK6954040.1"/>
    </source>
</evidence>
<comment type="caution">
    <text evidence="9">The sequence shown here is derived from an EMBL/GenBank/DDBJ whole genome shotgun (WGS) entry which is preliminary data.</text>
</comment>
<dbReference type="InterPro" id="IPR036396">
    <property type="entry name" value="Cyt_P450_sf"/>
</dbReference>
<keyword evidence="3 7" id="KW-0479">Metal-binding</keyword>
<reference evidence="9 10" key="1">
    <citation type="journal article" date="2024" name="Front Chem Biol">
        <title>Unveiling the potential of Daldinia eschscholtzii MFLUCC 19-0629 through bioactivity and bioinformatics studies for enhanced sustainable agriculture production.</title>
        <authorList>
            <person name="Brooks S."/>
            <person name="Weaver J.A."/>
            <person name="Klomchit A."/>
            <person name="Alharthi S.A."/>
            <person name="Onlamun T."/>
            <person name="Nurani R."/>
            <person name="Vong T.K."/>
            <person name="Alberti F."/>
            <person name="Greco C."/>
        </authorList>
    </citation>
    <scope>NUCLEOTIDE SEQUENCE [LARGE SCALE GENOMIC DNA]</scope>
    <source>
        <strain evidence="9">MFLUCC 19-0629</strain>
    </source>
</reference>
<keyword evidence="5 7" id="KW-0408">Iron</keyword>
<dbReference type="PANTHER" id="PTHR46082">
    <property type="entry name" value="ATP/GTP-BINDING PROTEIN-RELATED"/>
    <property type="match status" value="1"/>
</dbReference>
<dbReference type="InterPro" id="IPR002403">
    <property type="entry name" value="Cyt_P450_E_grp-IV"/>
</dbReference>
<evidence type="ECO:0000259" key="8">
    <source>
        <dbReference type="Pfam" id="PF24883"/>
    </source>
</evidence>
<dbReference type="SUPFAM" id="SSF53167">
    <property type="entry name" value="Purine and uridine phosphorylases"/>
    <property type="match status" value="1"/>
</dbReference>
<evidence type="ECO:0000313" key="10">
    <source>
        <dbReference type="Proteomes" id="UP001369815"/>
    </source>
</evidence>
<dbReference type="InterPro" id="IPR053137">
    <property type="entry name" value="NLR-like"/>
</dbReference>
<dbReference type="SUPFAM" id="SSF48264">
    <property type="entry name" value="Cytochrome P450"/>
    <property type="match status" value="1"/>
</dbReference>
<dbReference type="EMBL" id="JBANMG010000004">
    <property type="protein sequence ID" value="KAK6954040.1"/>
    <property type="molecule type" value="Genomic_DNA"/>
</dbReference>
<feature type="domain" description="Nephrocystin 3-like N-terminal" evidence="8">
    <location>
        <begin position="812"/>
        <end position="978"/>
    </location>
</feature>
<comment type="cofactor">
    <cofactor evidence="1 7">
        <name>heme</name>
        <dbReference type="ChEBI" id="CHEBI:30413"/>
    </cofactor>
</comment>
<dbReference type="GO" id="GO:0020037">
    <property type="term" value="F:heme binding"/>
    <property type="evidence" value="ECO:0007669"/>
    <property type="project" value="InterPro"/>
</dbReference>
<evidence type="ECO:0000256" key="7">
    <source>
        <dbReference type="PIRSR" id="PIRSR602403-1"/>
    </source>
</evidence>
<evidence type="ECO:0000256" key="6">
    <source>
        <dbReference type="ARBA" id="ARBA00023033"/>
    </source>
</evidence>
<dbReference type="InterPro" id="IPR056884">
    <property type="entry name" value="NPHP3-like_N"/>
</dbReference>
<keyword evidence="4" id="KW-0677">Repeat</keyword>
<dbReference type="GO" id="GO:0016705">
    <property type="term" value="F:oxidoreductase activity, acting on paired donors, with incorporation or reduction of molecular oxygen"/>
    <property type="evidence" value="ECO:0007669"/>
    <property type="project" value="InterPro"/>
</dbReference>
<keyword evidence="6" id="KW-0560">Oxidoreductase</keyword>
<keyword evidence="7" id="KW-0349">Heme</keyword>
<dbReference type="Gene3D" id="3.40.50.300">
    <property type="entry name" value="P-loop containing nucleotide triphosphate hydrolases"/>
    <property type="match status" value="1"/>
</dbReference>
<evidence type="ECO:0000256" key="2">
    <source>
        <dbReference type="ARBA" id="ARBA00010617"/>
    </source>
</evidence>
<dbReference type="Pfam" id="PF24883">
    <property type="entry name" value="NPHP3_N"/>
    <property type="match status" value="1"/>
</dbReference>
<dbReference type="Gene3D" id="3.40.50.1580">
    <property type="entry name" value="Nucleoside phosphorylase domain"/>
    <property type="match status" value="1"/>
</dbReference>
<evidence type="ECO:0000256" key="1">
    <source>
        <dbReference type="ARBA" id="ARBA00001971"/>
    </source>
</evidence>
<dbReference type="CDD" id="cd11062">
    <property type="entry name" value="CYP58-like"/>
    <property type="match status" value="1"/>
</dbReference>
<dbReference type="InterPro" id="IPR035994">
    <property type="entry name" value="Nucleoside_phosphorylase_sf"/>
</dbReference>
<evidence type="ECO:0000256" key="5">
    <source>
        <dbReference type="ARBA" id="ARBA00023004"/>
    </source>
</evidence>
<proteinExistence type="inferred from homology"/>
<protein>
    <recommendedName>
        <fullName evidence="8">Nephrocystin 3-like N-terminal domain-containing protein</fullName>
    </recommendedName>
</protein>
<dbReference type="Gene3D" id="1.10.630.10">
    <property type="entry name" value="Cytochrome P450"/>
    <property type="match status" value="1"/>
</dbReference>
<dbReference type="GO" id="GO:0005506">
    <property type="term" value="F:iron ion binding"/>
    <property type="evidence" value="ECO:0007669"/>
    <property type="project" value="InterPro"/>
</dbReference>
<dbReference type="PRINTS" id="PR00465">
    <property type="entry name" value="EP450IV"/>
</dbReference>
<feature type="binding site" description="axial binding residue" evidence="7">
    <location>
        <position position="394"/>
    </location>
    <ligand>
        <name>heme</name>
        <dbReference type="ChEBI" id="CHEBI:30413"/>
    </ligand>
    <ligandPart>
        <name>Fe</name>
        <dbReference type="ChEBI" id="CHEBI:18248"/>
    </ligandPart>
</feature>
<keyword evidence="10" id="KW-1185">Reference proteome</keyword>
<dbReference type="Proteomes" id="UP001369815">
    <property type="component" value="Unassembled WGS sequence"/>
</dbReference>
<dbReference type="InterPro" id="IPR001128">
    <property type="entry name" value="Cyt_P450"/>
</dbReference>
<dbReference type="GO" id="GO:0004497">
    <property type="term" value="F:monooxygenase activity"/>
    <property type="evidence" value="ECO:0007669"/>
    <property type="project" value="UniProtKB-KW"/>
</dbReference>
<keyword evidence="6" id="KW-0503">Monooxygenase</keyword>
<dbReference type="PANTHER" id="PTHR46082:SF11">
    <property type="entry name" value="AAA+ ATPASE DOMAIN-CONTAINING PROTEIN-RELATED"/>
    <property type="match status" value="1"/>
</dbReference>
<name>A0AAX6MMZ9_9PEZI</name>
<sequence>MSYLYEAYFDWWLVGRYGWEIRQMHEKYGPIVRINPDELHCNDPYFTDEIYAGGNRVRDKWQHQLNTGASSPVSVTGFSTVAHELHRIRRAPFAKFFSRQQVLKLEGEVHDFAQRTIDKMLHFGNRGPFDVKEAYNCFTADSTHQEWATVISQYAFGEPMGFVDQDGWEPNFATWVSYFFKSAYLIRYNTPVRILAGFSPLIGNFMGENVRKMLQWMNVIIPKYVKAAIDNPENSRVFADVMESDVLPDHEKSISQATLTYITYYLLAQPELYARLMEALQGVDPLNLKWIDLEQRPYLWAVVHEALRLTPGVSHRSARIARTEDLFYKSKDCKVQWVIPKGTPIGMTSVINHSNEEIFPSPDEFIPERWIVDGQPNYALEKMLISFGKGTRLCLENYQTSKPCKCQEMTPSENCDISNNFLNRFSSFTMPDPENYTIGWICALTTELVAAQALLDQRHDRPEWIPVNDNNTYVLGQIGKHSVVIAALPQEEYELVNAAAVARDMVRSFPNVRLGLMVGIGGGAPSTTHDIRLGDVVVSAPGNGNGGVFQYDYGKTVQDQKFTVTGHLNQPPQAILGALSVLKADYATDGHSIERTIDGLLQRKPRLQRKFKRPDDSTDVLYHSEFTHQAGPNEDCLVVCGNNESNIVARAEGTEGRDKIEIHYGLIASANQLMKDARIRDRLSEEMDVLCFEMEAAGLMNHFPCLAIRGICAYSDTHNNKRWQGYAAMTAAAFAKDLLRYIAQNRVEAERSLSGVMKDGDNDVLVRGDINSMRISVDGVKDDQHLSKLKTWLSAPDFCTNFNRARERHVPGTGQWFLHKAEYSNWKTGERSVFWIHGIPGCGKTVLSSTVIDDLKGDETCSQGTLYFFFDLNDATKQTLESVLRSFIHQLYSQNRGASSIRTPLDSLFTSCNGSQPSIGLLRSTFQKMSQQAGELWIVLDALDECSTLQSPSNEGLLDWLQSFHESHGNVHLFMTSRLELDIKSAIEKWVPIQDILPFQNDEIGEDIKACILSRFQTSRQLKIWQNRPDVQEEIVTSLIEKSNGIPLLINELVDAIEVNVTGEPRFDPRKRAPNPMEILKFCSSLMTSEEKEFQWDDIFTYSFSAVRPKIFVTIQLAHYSVKEHLTSLEKGTRIGKEYEISKEMGKEQATNSIPAVCLSYLTHVSQHSTYE</sequence>
<dbReference type="SUPFAM" id="SSF52540">
    <property type="entry name" value="P-loop containing nucleoside triphosphate hydrolases"/>
    <property type="match status" value="1"/>
</dbReference>
<comment type="similarity">
    <text evidence="2">Belongs to the cytochrome P450 family.</text>
</comment>
<evidence type="ECO:0000256" key="4">
    <source>
        <dbReference type="ARBA" id="ARBA00022737"/>
    </source>
</evidence>